<organism evidence="2">
    <name type="scientific">Thuretia quercifolia</name>
    <dbReference type="NCBI Taxonomy" id="189650"/>
    <lineage>
        <taxon>Eukaryota</taxon>
        <taxon>Rhodophyta</taxon>
        <taxon>Florideophyceae</taxon>
        <taxon>Rhodymeniophycidae</taxon>
        <taxon>Ceramiales</taxon>
        <taxon>Dasyaceae</taxon>
        <taxon>Thuretia</taxon>
    </lineage>
</organism>
<evidence type="ECO:0000256" key="1">
    <source>
        <dbReference type="SAM" id="Phobius"/>
    </source>
</evidence>
<gene>
    <name evidence="2" type="primary">ConsOrf4</name>
</gene>
<dbReference type="EMBL" id="MF101442">
    <property type="protein sequence ID" value="ARW66405.1"/>
    <property type="molecule type" value="Genomic_DNA"/>
</dbReference>
<keyword evidence="1" id="KW-1133">Transmembrane helix</keyword>
<protein>
    <recommendedName>
        <fullName evidence="3">Transmembrane protein</fullName>
    </recommendedName>
</protein>
<reference evidence="2" key="1">
    <citation type="journal article" date="2017" name="J. Phycol.">
        <title>Analysis of chloroplast genomes and a supermatrix inform reclassification of the Rhodomelaceae (Rhodophyta).</title>
        <authorList>
            <person name="Diaz-Tapia P."/>
            <person name="Maggs C.A."/>
            <person name="West J.A."/>
            <person name="Verbruggen H."/>
        </authorList>
    </citation>
    <scope>NUCLEOTIDE SEQUENCE</scope>
    <source>
        <strain evidence="2">PD1024</strain>
    </source>
</reference>
<feature type="transmembrane region" description="Helical" evidence="1">
    <location>
        <begin position="163"/>
        <end position="183"/>
    </location>
</feature>
<accession>A0A1Z1MKS9</accession>
<keyword evidence="2" id="KW-0934">Plastid</keyword>
<keyword evidence="2" id="KW-0150">Chloroplast</keyword>
<evidence type="ECO:0008006" key="3">
    <source>
        <dbReference type="Google" id="ProtNLM"/>
    </source>
</evidence>
<name>A0A1Z1MKS9_9FLOR</name>
<feature type="transmembrane region" description="Helical" evidence="1">
    <location>
        <begin position="124"/>
        <end position="143"/>
    </location>
</feature>
<feature type="transmembrane region" description="Helical" evidence="1">
    <location>
        <begin position="210"/>
        <end position="232"/>
    </location>
</feature>
<evidence type="ECO:0000313" key="2">
    <source>
        <dbReference type="EMBL" id="ARW66405.1"/>
    </source>
</evidence>
<keyword evidence="1" id="KW-0472">Membrane</keyword>
<feature type="transmembrane region" description="Helical" evidence="1">
    <location>
        <begin position="29"/>
        <end position="62"/>
    </location>
</feature>
<keyword evidence="1" id="KW-0812">Transmembrane</keyword>
<proteinExistence type="predicted"/>
<dbReference type="AlphaFoldDB" id="A0A1Z1MKS9"/>
<dbReference type="GeneID" id="33359547"/>
<geneLocation type="chloroplast" evidence="2"/>
<dbReference type="RefSeq" id="YP_009397219.1">
    <property type="nucleotide sequence ID" value="NC_035286.1"/>
</dbReference>
<sequence>MNLSYLSFHSQYIYSPKTVLHKSNSKHKIFVIYNLLIIIPYIGNKYLIIYIILLTCFFNFILNNKSLKSHYLKKICSLITLIIYCINKYRNLDLNQLANKNNFILSIQINLEKLLKKKIFLKEYIYLIQKIFFKTLNITLIYIKLTNILFISTRYEKILQQFLYLLKLITFKYLFYFLLNLSLTSQFLEKNIRNFKTIYTSIKIKYNNHLNLYILYLIFYQLVNNYILSLFYETYNITSNLWNKKISLKNIF</sequence>